<protein>
    <submittedName>
        <fullName evidence="1">Uncharacterized protein</fullName>
    </submittedName>
</protein>
<name>A0A0A9GTE3_ARUDO</name>
<dbReference type="AlphaFoldDB" id="A0A0A9GTE3"/>
<reference evidence="1" key="2">
    <citation type="journal article" date="2015" name="Data Brief">
        <title>Shoot transcriptome of the giant reed, Arundo donax.</title>
        <authorList>
            <person name="Barrero R.A."/>
            <person name="Guerrero F.D."/>
            <person name="Moolhuijzen P."/>
            <person name="Goolsby J.A."/>
            <person name="Tidwell J."/>
            <person name="Bellgard S.E."/>
            <person name="Bellgard M.I."/>
        </authorList>
    </citation>
    <scope>NUCLEOTIDE SEQUENCE</scope>
    <source>
        <tissue evidence="1">Shoot tissue taken approximately 20 cm above the soil surface</tissue>
    </source>
</reference>
<reference evidence="1" key="1">
    <citation type="submission" date="2014-09" db="EMBL/GenBank/DDBJ databases">
        <authorList>
            <person name="Magalhaes I.L.F."/>
            <person name="Oliveira U."/>
            <person name="Santos F.R."/>
            <person name="Vidigal T.H.D.A."/>
            <person name="Brescovit A.D."/>
            <person name="Santos A.J."/>
        </authorList>
    </citation>
    <scope>NUCLEOTIDE SEQUENCE</scope>
    <source>
        <tissue evidence="1">Shoot tissue taken approximately 20 cm above the soil surface</tissue>
    </source>
</reference>
<evidence type="ECO:0000313" key="1">
    <source>
        <dbReference type="EMBL" id="JAE26804.1"/>
    </source>
</evidence>
<accession>A0A0A9GTE3</accession>
<organism evidence="1">
    <name type="scientific">Arundo donax</name>
    <name type="common">Giant reed</name>
    <name type="synonym">Donax arundinaceus</name>
    <dbReference type="NCBI Taxonomy" id="35708"/>
    <lineage>
        <taxon>Eukaryota</taxon>
        <taxon>Viridiplantae</taxon>
        <taxon>Streptophyta</taxon>
        <taxon>Embryophyta</taxon>
        <taxon>Tracheophyta</taxon>
        <taxon>Spermatophyta</taxon>
        <taxon>Magnoliopsida</taxon>
        <taxon>Liliopsida</taxon>
        <taxon>Poales</taxon>
        <taxon>Poaceae</taxon>
        <taxon>PACMAD clade</taxon>
        <taxon>Arundinoideae</taxon>
        <taxon>Arundineae</taxon>
        <taxon>Arundo</taxon>
    </lineage>
</organism>
<proteinExistence type="predicted"/>
<dbReference type="EMBL" id="GBRH01171092">
    <property type="protein sequence ID" value="JAE26804.1"/>
    <property type="molecule type" value="Transcribed_RNA"/>
</dbReference>
<sequence length="70" mass="7795">MPGLKAQILMHQPFLLSIQSISYNKHGIHNHIVDATLMESQPTSTTTNNKTWINCSVCDATQELILTTTI</sequence>